<dbReference type="GO" id="GO:0016757">
    <property type="term" value="F:glycosyltransferase activity"/>
    <property type="evidence" value="ECO:0007669"/>
    <property type="project" value="TreeGrafter"/>
</dbReference>
<dbReference type="InterPro" id="IPR052636">
    <property type="entry name" value="UDP-D-xylose:L-fucose_XylT"/>
</dbReference>
<evidence type="ECO:0000313" key="2">
    <source>
        <dbReference type="EMBL" id="CAH1790309.1"/>
    </source>
</evidence>
<dbReference type="OrthoDB" id="1712432at2759"/>
<dbReference type="AlphaFoldDB" id="A0A8S4PAR0"/>
<evidence type="ECO:0000313" key="3">
    <source>
        <dbReference type="Proteomes" id="UP000749559"/>
    </source>
</evidence>
<gene>
    <name evidence="2" type="ORF">OFUS_LOCUS15529</name>
</gene>
<name>A0A8S4PAR0_OWEFU</name>
<dbReference type="EMBL" id="CAIIXF020000007">
    <property type="protein sequence ID" value="CAH1790309.1"/>
    <property type="molecule type" value="Genomic_DNA"/>
</dbReference>
<feature type="domain" description="Nucleotide-diphospho-sugar transferase" evidence="1">
    <location>
        <begin position="148"/>
        <end position="343"/>
    </location>
</feature>
<keyword evidence="3" id="KW-1185">Reference proteome</keyword>
<dbReference type="Proteomes" id="UP000749559">
    <property type="component" value="Unassembled WGS sequence"/>
</dbReference>
<reference evidence="2" key="1">
    <citation type="submission" date="2022-03" db="EMBL/GenBank/DDBJ databases">
        <authorList>
            <person name="Martin C."/>
        </authorList>
    </citation>
    <scope>NUCLEOTIDE SEQUENCE</scope>
</reference>
<dbReference type="InterPro" id="IPR005069">
    <property type="entry name" value="Nucl-diP-sugar_transferase"/>
</dbReference>
<accession>A0A8S4PAR0</accession>
<dbReference type="GO" id="GO:0005794">
    <property type="term" value="C:Golgi apparatus"/>
    <property type="evidence" value="ECO:0007669"/>
    <property type="project" value="TreeGrafter"/>
</dbReference>
<evidence type="ECO:0000259" key="1">
    <source>
        <dbReference type="Pfam" id="PF03407"/>
    </source>
</evidence>
<sequence length="361" mass="41757">MNFSRRTVLFFLFWFSGIVVLVNHLAKSRVRQEEMSSEISGLRKMLNPVITRMLPVITNSKLNREVTKATEEPKQASKVHVTHESHFTNKTDIEFEIDEIMNSTPKIEEILKKIVSPTNTIIYVIVERSYIPLFKNFYAFAKMANVANFVLAICKDISCCKTLREMNVTYFPDMTWSGVGYSRFGSGDFKRKNNEKTEWTLKLLEYGYNVLMSDVDIILLKDPFPYMFRKCKSCDIHIGTNDNAEELNAGFVLVRNTSNGIEAVRQVVKTFKVKGQNQDHWNAALRKMKKQGLAINVLDEKLFPCGKTYFDKMRSRPDVLHDPKVVMIHNNYLKSSIKKVSRFKAFNLWFPNGVPSNLFKT</sequence>
<protein>
    <recommendedName>
        <fullName evidence="1">Nucleotide-diphospho-sugar transferase domain-containing protein</fullName>
    </recommendedName>
</protein>
<dbReference type="Pfam" id="PF03407">
    <property type="entry name" value="Nucleotid_trans"/>
    <property type="match status" value="1"/>
</dbReference>
<proteinExistence type="predicted"/>
<comment type="caution">
    <text evidence="2">The sequence shown here is derived from an EMBL/GenBank/DDBJ whole genome shotgun (WGS) entry which is preliminary data.</text>
</comment>
<dbReference type="PANTHER" id="PTHR47032">
    <property type="entry name" value="UDP-D-XYLOSE:L-FUCOSE ALPHA-1,3-D-XYLOSYLTRANSFERASE-RELATED"/>
    <property type="match status" value="1"/>
</dbReference>
<organism evidence="2 3">
    <name type="scientific">Owenia fusiformis</name>
    <name type="common">Polychaete worm</name>
    <dbReference type="NCBI Taxonomy" id="6347"/>
    <lineage>
        <taxon>Eukaryota</taxon>
        <taxon>Metazoa</taxon>
        <taxon>Spiralia</taxon>
        <taxon>Lophotrochozoa</taxon>
        <taxon>Annelida</taxon>
        <taxon>Polychaeta</taxon>
        <taxon>Sedentaria</taxon>
        <taxon>Canalipalpata</taxon>
        <taxon>Sabellida</taxon>
        <taxon>Oweniida</taxon>
        <taxon>Oweniidae</taxon>
        <taxon>Owenia</taxon>
    </lineage>
</organism>
<dbReference type="PANTHER" id="PTHR47032:SF1">
    <property type="entry name" value="UDP-D-XYLOSE:L-FUCOSE ALPHA-1,3-D-XYLOSYLTRANSFERASE-RELATED"/>
    <property type="match status" value="1"/>
</dbReference>